<sequence length="774" mass="90303">MLFTEEDLKKTEQHRIMIMSEIIRPVIYMIEQESYFIDAITRFFDKLTEFQQKVLFVEKVGFDAIKNSLSTEIFIYRSSIYRYRLAINDIKKLINRQDSIRKDLIAAMHNMSSDNSDLIESLNGQLNSYNKDIELLQYLVDQYSVILDQHKNFVQYMSETTDQFIDKPLFWDPSLIFENIPLFNDLVSFLGMREQEIMKHIFWGKIDETVNKKKNLFEKIGNWVSQRSSMISNFYGIRSSKLTARDVTELEKYITDSLKDLRQTQDIFLLLRKKFYVIYQYDDYRTLRSTLDYMKITGRIDQLQNDSGKIIKLLNEIRSIFEYLSSVINLMDAMYIFSQSSEQVLTSIELFNDDIVLYLQAILQGALLTLYNYPQLLKKQSNSGSDLLANSHIVKRLNEFICAISKKDEARVSFSNLLESNELLDVGLELIDPDELLEIVELIHSVAGELPLVLEDSRLQPLMSDLNKLCVTLLDIRQDINYMDTDIEEKEALLKEKLSELKEYQCVIHRLQLVCVANSILVFLRKLPSIPESDINVSRTMTTNNLFMVIMQLMILYSGSDRYISRIASQLEEEISQFATSECMVRLKLLLRVCMLISKRDYSIALNFTRKEIYNKVLDKISDRLENKLLENDTYLQEHEVSDIQCEVRNKLSELRSILIQYGIKELQPELFIGNTPRLVKNLGIALTKVEHILSLPSYYEDLCMYTQKMLCDQHNLSIAQFELECAKQGITNPHQEIIANLSKITSRICEIPQVNQLVVQPELLCARLKSIDI</sequence>
<dbReference type="AlphaFoldDB" id="A0A161MP77"/>
<accession>A0A161MP77</accession>
<proteinExistence type="predicted"/>
<dbReference type="RefSeq" id="WP_065432646.1">
    <property type="nucleotide sequence ID" value="NZ_BDDL01000064.1"/>
</dbReference>
<dbReference type="Proteomes" id="UP000092677">
    <property type="component" value="Unassembled WGS sequence"/>
</dbReference>
<evidence type="ECO:0000313" key="1">
    <source>
        <dbReference type="EMBL" id="GAT77323.1"/>
    </source>
</evidence>
<name>A0A161MP77_EHRRU</name>
<organism evidence="1 2">
    <name type="scientific">Ehrlichia ruminantium</name>
    <name type="common">heartwater rickettsia</name>
    <name type="synonym">Cowdria ruminantium</name>
    <dbReference type="NCBI Taxonomy" id="779"/>
    <lineage>
        <taxon>Bacteria</taxon>
        <taxon>Pseudomonadati</taxon>
        <taxon>Pseudomonadota</taxon>
        <taxon>Alphaproteobacteria</taxon>
        <taxon>Rickettsiales</taxon>
        <taxon>Anaplasmataceae</taxon>
        <taxon>Ehrlichia</taxon>
    </lineage>
</organism>
<evidence type="ECO:0000313" key="2">
    <source>
        <dbReference type="Proteomes" id="UP000092677"/>
    </source>
</evidence>
<protein>
    <submittedName>
        <fullName evidence="1">Uncharacterized protein</fullName>
    </submittedName>
</protein>
<gene>
    <name evidence="1" type="ORF">EHRUM2_05430</name>
</gene>
<dbReference type="EMBL" id="BDDL01000064">
    <property type="protein sequence ID" value="GAT77323.1"/>
    <property type="molecule type" value="Genomic_DNA"/>
</dbReference>
<comment type="caution">
    <text evidence="1">The sequence shown here is derived from an EMBL/GenBank/DDBJ whole genome shotgun (WGS) entry which is preliminary data.</text>
</comment>
<reference evidence="2" key="1">
    <citation type="submission" date="2016-05" db="EMBL/GenBank/DDBJ databases">
        <title>Draft genome sequences of four strains of Ehrlichia ruminantium, a tick-borne pathogen of ruminants, isolated from Zimbabwe, The Gambia and Ghana.</title>
        <authorList>
            <person name="Nakao R."/>
            <person name="Jongejan F."/>
            <person name="Sugimoto C."/>
        </authorList>
    </citation>
    <scope>NUCLEOTIDE SEQUENCE [LARGE SCALE GENOMIC DNA]</scope>
    <source>
        <strain evidence="2">Kerr Seringe</strain>
    </source>
</reference>